<feature type="binding site" evidence="4">
    <location>
        <begin position="214"/>
        <end position="215"/>
    </location>
    <ligand>
        <name>S-adenosyl-L-methionine</name>
        <dbReference type="ChEBI" id="CHEBI:59789"/>
    </ligand>
</feature>
<dbReference type="SUPFAM" id="SSF53335">
    <property type="entry name" value="S-adenosyl-L-methionine-dependent methyltransferases"/>
    <property type="match status" value="1"/>
</dbReference>
<keyword evidence="7" id="KW-1185">Reference proteome</keyword>
<feature type="compositionally biased region" description="Low complexity" evidence="5">
    <location>
        <begin position="65"/>
        <end position="90"/>
    </location>
</feature>
<evidence type="ECO:0000256" key="4">
    <source>
        <dbReference type="HAMAP-Rule" id="MF_03191"/>
    </source>
</evidence>
<dbReference type="GO" id="GO:0032259">
    <property type="term" value="P:methylation"/>
    <property type="evidence" value="ECO:0007669"/>
    <property type="project" value="UniProtKB-KW"/>
</dbReference>
<reference evidence="6 7" key="1">
    <citation type="submission" date="2018-03" db="EMBL/GenBank/DDBJ databases">
        <authorList>
            <person name="Guldener U."/>
        </authorList>
    </citation>
    <scope>NUCLEOTIDE SEQUENCE [LARGE SCALE GENOMIC DNA]</scope>
    <source>
        <strain evidence="6 7">DAOM196992</strain>
    </source>
</reference>
<comment type="function">
    <text evidence="4">Methyltransferase required for the conversion of 2-polyprenyl-6-methoxy-1,4-benzoquinol (DDMQH2) to 2-polyprenyl-3-methyl-6-methoxy-1,4-benzoquinol (DMQH2).</text>
</comment>
<feature type="compositionally biased region" description="Low complexity" evidence="5">
    <location>
        <begin position="1"/>
        <end position="44"/>
    </location>
</feature>
<dbReference type="EC" id="2.1.1.201" evidence="4"/>
<dbReference type="PROSITE" id="PS51608">
    <property type="entry name" value="SAM_MT_UBIE"/>
    <property type="match status" value="1"/>
</dbReference>
<dbReference type="HAMAP" id="MF_01813">
    <property type="entry name" value="MenG_UbiE_methyltr"/>
    <property type="match status" value="1"/>
</dbReference>
<keyword evidence="4" id="KW-0831">Ubiquinone biosynthesis</keyword>
<evidence type="ECO:0000256" key="2">
    <source>
        <dbReference type="ARBA" id="ARBA00022679"/>
    </source>
</evidence>
<keyword evidence="1 4" id="KW-0489">Methyltransferase</keyword>
<dbReference type="CDD" id="cd02440">
    <property type="entry name" value="AdoMet_MTases"/>
    <property type="match status" value="1"/>
</dbReference>
<accession>A0A5C3F5J5</accession>
<feature type="region of interest" description="Disordered" evidence="5">
    <location>
        <begin position="1"/>
        <end position="94"/>
    </location>
</feature>
<dbReference type="Gene3D" id="3.40.50.150">
    <property type="entry name" value="Vaccinia Virus protein VP39"/>
    <property type="match status" value="1"/>
</dbReference>
<dbReference type="UniPathway" id="UPA00232"/>
<dbReference type="PANTHER" id="PTHR43591:SF24">
    <property type="entry name" value="2-METHOXY-6-POLYPRENYL-1,4-BENZOQUINOL METHYLASE, MITOCHONDRIAL"/>
    <property type="match status" value="1"/>
</dbReference>
<dbReference type="GO" id="GO:0031314">
    <property type="term" value="C:extrinsic component of mitochondrial inner membrane"/>
    <property type="evidence" value="ECO:0007669"/>
    <property type="project" value="UniProtKB-UniRule"/>
</dbReference>
<evidence type="ECO:0000256" key="3">
    <source>
        <dbReference type="ARBA" id="ARBA00022691"/>
    </source>
</evidence>
<dbReference type="PANTHER" id="PTHR43591">
    <property type="entry name" value="METHYLTRANSFERASE"/>
    <property type="match status" value="1"/>
</dbReference>
<keyword evidence="4" id="KW-0496">Mitochondrion</keyword>
<gene>
    <name evidence="4" type="primary">COQ5</name>
    <name evidence="6" type="ORF">PSFLO_05254</name>
</gene>
<dbReference type="InterPro" id="IPR029063">
    <property type="entry name" value="SAM-dependent_MTases_sf"/>
</dbReference>
<comment type="subunit">
    <text evidence="4">Component of a multi-subunit COQ enzyme complex, composed of at least COQ3, COQ4, COQ5, COQ6, COQ7 and COQ9.</text>
</comment>
<evidence type="ECO:0000313" key="6">
    <source>
        <dbReference type="EMBL" id="SPO39773.1"/>
    </source>
</evidence>
<keyword evidence="6" id="KW-0830">Ubiquinone</keyword>
<feature type="binding site" evidence="4">
    <location>
        <position position="184"/>
    </location>
    <ligand>
        <name>S-adenosyl-L-methionine</name>
        <dbReference type="ChEBI" id="CHEBI:59789"/>
    </ligand>
</feature>
<evidence type="ECO:0000256" key="5">
    <source>
        <dbReference type="SAM" id="MobiDB-lite"/>
    </source>
</evidence>
<evidence type="ECO:0000313" key="7">
    <source>
        <dbReference type="Proteomes" id="UP000323386"/>
    </source>
</evidence>
<comment type="subcellular location">
    <subcellularLocation>
        <location evidence="4">Mitochondrion inner membrane</location>
        <topology evidence="4">Peripheral membrane protein</topology>
        <orientation evidence="4">Matrix side</orientation>
    </subcellularLocation>
</comment>
<comment type="pathway">
    <text evidence="4">Cofactor biosynthesis; ubiquinone biosynthesis.</text>
</comment>
<dbReference type="InterPro" id="IPR004033">
    <property type="entry name" value="UbiE/COQ5_MeTrFase"/>
</dbReference>
<dbReference type="Pfam" id="PF01209">
    <property type="entry name" value="Ubie_methyltran"/>
    <property type="match status" value="2"/>
</dbReference>
<proteinExistence type="inferred from homology"/>
<dbReference type="EMBL" id="OOIP01000016">
    <property type="protein sequence ID" value="SPO39773.1"/>
    <property type="molecule type" value="Genomic_DNA"/>
</dbReference>
<keyword evidence="4" id="KW-0472">Membrane</keyword>
<dbReference type="InterPro" id="IPR023576">
    <property type="entry name" value="UbiE/COQ5_MeTrFase_CS"/>
</dbReference>
<comment type="caution">
    <text evidence="4">Lacks conserved residue(s) required for the propagation of feature annotation.</text>
</comment>
<comment type="similarity">
    <text evidence="4">Belongs to the class I-like SAM-binding methyltransferase superfamily. MenG/UbiE family.</text>
</comment>
<comment type="catalytic activity">
    <reaction evidence="4">
        <text>a 2-methoxy-6-(all-trans-polyprenyl)benzene-1,4-diol + S-adenosyl-L-methionine = a 5-methoxy-2-methyl-3-(all-trans-polyprenyl)benzene-1,4-diol + S-adenosyl-L-homocysteine + H(+)</text>
        <dbReference type="Rhea" id="RHEA:28286"/>
        <dbReference type="Rhea" id="RHEA-COMP:10858"/>
        <dbReference type="Rhea" id="RHEA-COMP:10859"/>
        <dbReference type="ChEBI" id="CHEBI:15378"/>
        <dbReference type="ChEBI" id="CHEBI:57856"/>
        <dbReference type="ChEBI" id="CHEBI:59789"/>
        <dbReference type="ChEBI" id="CHEBI:84166"/>
        <dbReference type="ChEBI" id="CHEBI:84167"/>
        <dbReference type="EC" id="2.1.1.201"/>
    </reaction>
</comment>
<dbReference type="Proteomes" id="UP000323386">
    <property type="component" value="Unassembled WGS sequence"/>
</dbReference>
<dbReference type="AlphaFoldDB" id="A0A5C3F5J5"/>
<protein>
    <recommendedName>
        <fullName evidence="4">2-methoxy-6-polyprenyl-1,4-benzoquinol methylase, mitochondrial</fullName>
        <ecNumber evidence="4">2.1.1.201</ecNumber>
    </recommendedName>
    <alternativeName>
        <fullName evidence="4">Ubiquinone biosynthesis methyltransferase COQ5</fullName>
    </alternativeName>
</protein>
<organism evidence="6 7">
    <name type="scientific">Pseudozyma flocculosa</name>
    <dbReference type="NCBI Taxonomy" id="84751"/>
    <lineage>
        <taxon>Eukaryota</taxon>
        <taxon>Fungi</taxon>
        <taxon>Dikarya</taxon>
        <taxon>Basidiomycota</taxon>
        <taxon>Ustilaginomycotina</taxon>
        <taxon>Ustilaginomycetes</taxon>
        <taxon>Ustilaginales</taxon>
        <taxon>Ustilaginaceae</taxon>
        <taxon>Pseudozyma</taxon>
    </lineage>
</organism>
<dbReference type="PROSITE" id="PS01183">
    <property type="entry name" value="UBIE_1"/>
    <property type="match status" value="1"/>
</dbReference>
<dbReference type="PROSITE" id="PS01184">
    <property type="entry name" value="UBIE_2"/>
    <property type="match status" value="1"/>
</dbReference>
<feature type="binding site" evidence="4">
    <location>
        <position position="158"/>
    </location>
    <ligand>
        <name>S-adenosyl-L-methionine</name>
        <dbReference type="ChEBI" id="CHEBI:59789"/>
    </ligand>
</feature>
<dbReference type="GO" id="GO:0008425">
    <property type="term" value="F:2-methoxy-6-polyprenyl-1,4-benzoquinol methyltransferase activity"/>
    <property type="evidence" value="ECO:0007669"/>
    <property type="project" value="UniProtKB-UniRule"/>
</dbReference>
<sequence>MALRSPLSSSVRSLLASSGPSTSSAGAAAAAAAAASASSRATAARMTVRSYSDRPPSGPIPPPHAASSSPSASSSSSASTPSSSASSSASDQTHFGFKTIPSSEKETLVGSVFSSVASKYDVMNDAMSLGIHRLWKDHFVQKLDPRGGIKVLDVAGGTGDIALRILDHARTAHYDRETSVTVLDINPSMLVEGQKRFKQSMYWNTPQVSFQLGNAENLAATMDVPPLPARGPNSKQPLLPQLESKPIADQSIDLYTIAFGIRNCTHIDRVLQEAYRVLKPGGVFACLEFGKVTVPLLAQIYRQYSFNFIPPLGQLLAGDRESYQYLIESIERFPTQPNFARMIRDAGFHLPGSPAATSLGFPAIQSSLLGGGGPAAAAPRDEDRDVLGAWEDLSLGIASIWMGVKV</sequence>
<name>A0A5C3F5J5_9BASI</name>
<keyword evidence="4" id="KW-0999">Mitochondrion inner membrane</keyword>
<evidence type="ECO:0000256" key="1">
    <source>
        <dbReference type="ARBA" id="ARBA00022603"/>
    </source>
</evidence>
<keyword evidence="2 4" id="KW-0808">Transferase</keyword>
<dbReference type="OrthoDB" id="6329284at2759"/>
<keyword evidence="3 4" id="KW-0949">S-adenosyl-L-methionine</keyword>